<feature type="transmembrane region" description="Helical" evidence="2">
    <location>
        <begin position="63"/>
        <end position="86"/>
    </location>
</feature>
<keyword evidence="4" id="KW-1185">Reference proteome</keyword>
<keyword evidence="2" id="KW-0472">Membrane</keyword>
<comment type="caution">
    <text evidence="3">The sequence shown here is derived from an EMBL/GenBank/DDBJ whole genome shotgun (WGS) entry which is preliminary data.</text>
</comment>
<name>K0QZN4_THAOC</name>
<evidence type="ECO:0000313" key="4">
    <source>
        <dbReference type="Proteomes" id="UP000266841"/>
    </source>
</evidence>
<sequence>MKRSSMSPAGLAAINRQERPQSATPVKQSFISRLRLKIRSFYYKIYYGAVIRATNGKEDARTVFLISLVMCLTLFFVPLMIVSTFIPRYERMDLEKLNATTVDHGTFYFSDNHESPKMKPIFRANRSGEEPSELCQRFGWEYFPSGPKQRNRGVLIGTTSESNLKWLRVLTQRAPDLVKSVSFIEIGKGDDPMWSYSTNSTKLETLRRSFGHTNFSVDYYVGRAKHSGLVQKTGHELRWRRDGILDDDKDTFILLGRNQRLSTSYLRARKICHLTSDNKCCVKFDGDSWCRDGYKSCGDMLDDKL</sequence>
<evidence type="ECO:0000313" key="3">
    <source>
        <dbReference type="EMBL" id="EJK44670.1"/>
    </source>
</evidence>
<evidence type="ECO:0000256" key="2">
    <source>
        <dbReference type="SAM" id="Phobius"/>
    </source>
</evidence>
<proteinExistence type="predicted"/>
<feature type="region of interest" description="Disordered" evidence="1">
    <location>
        <begin position="1"/>
        <end position="20"/>
    </location>
</feature>
<keyword evidence="2" id="KW-1133">Transmembrane helix</keyword>
<gene>
    <name evidence="3" type="ORF">THAOC_36776</name>
</gene>
<reference evidence="3 4" key="1">
    <citation type="journal article" date="2012" name="Genome Biol.">
        <title>Genome and low-iron response of an oceanic diatom adapted to chronic iron limitation.</title>
        <authorList>
            <person name="Lommer M."/>
            <person name="Specht M."/>
            <person name="Roy A.S."/>
            <person name="Kraemer L."/>
            <person name="Andreson R."/>
            <person name="Gutowska M.A."/>
            <person name="Wolf J."/>
            <person name="Bergner S.V."/>
            <person name="Schilhabel M.B."/>
            <person name="Klostermeier U.C."/>
            <person name="Beiko R.G."/>
            <person name="Rosenstiel P."/>
            <person name="Hippler M."/>
            <person name="Laroche J."/>
        </authorList>
    </citation>
    <scope>NUCLEOTIDE SEQUENCE [LARGE SCALE GENOMIC DNA]</scope>
    <source>
        <strain evidence="3 4">CCMP1005</strain>
    </source>
</reference>
<keyword evidence="2" id="KW-0812">Transmembrane</keyword>
<accession>K0QZN4</accession>
<organism evidence="3 4">
    <name type="scientific">Thalassiosira oceanica</name>
    <name type="common">Marine diatom</name>
    <dbReference type="NCBI Taxonomy" id="159749"/>
    <lineage>
        <taxon>Eukaryota</taxon>
        <taxon>Sar</taxon>
        <taxon>Stramenopiles</taxon>
        <taxon>Ochrophyta</taxon>
        <taxon>Bacillariophyta</taxon>
        <taxon>Coscinodiscophyceae</taxon>
        <taxon>Thalassiosirophycidae</taxon>
        <taxon>Thalassiosirales</taxon>
        <taxon>Thalassiosiraceae</taxon>
        <taxon>Thalassiosira</taxon>
    </lineage>
</organism>
<dbReference type="AlphaFoldDB" id="K0QZN4"/>
<evidence type="ECO:0000256" key="1">
    <source>
        <dbReference type="SAM" id="MobiDB-lite"/>
    </source>
</evidence>
<dbReference type="Proteomes" id="UP000266841">
    <property type="component" value="Unassembled WGS sequence"/>
</dbReference>
<dbReference type="EMBL" id="AGNL01049379">
    <property type="protein sequence ID" value="EJK44670.1"/>
    <property type="molecule type" value="Genomic_DNA"/>
</dbReference>
<protein>
    <submittedName>
        <fullName evidence="3">Uncharacterized protein</fullName>
    </submittedName>
</protein>